<accession>A0ABR2WIT8</accession>
<name>A0ABR2WIT8_9FUNG</name>
<dbReference type="EMBL" id="JASJQH010001395">
    <property type="protein sequence ID" value="KAK9761421.1"/>
    <property type="molecule type" value="Genomic_DNA"/>
</dbReference>
<proteinExistence type="predicted"/>
<evidence type="ECO:0000313" key="2">
    <source>
        <dbReference type="Proteomes" id="UP001479436"/>
    </source>
</evidence>
<keyword evidence="2" id="KW-1185">Reference proteome</keyword>
<dbReference type="Proteomes" id="UP001479436">
    <property type="component" value="Unassembled WGS sequence"/>
</dbReference>
<gene>
    <name evidence="1" type="ORF">K7432_013689</name>
</gene>
<comment type="caution">
    <text evidence="1">The sequence shown here is derived from an EMBL/GenBank/DDBJ whole genome shotgun (WGS) entry which is preliminary data.</text>
</comment>
<evidence type="ECO:0000313" key="1">
    <source>
        <dbReference type="EMBL" id="KAK9761421.1"/>
    </source>
</evidence>
<organism evidence="1 2">
    <name type="scientific">Basidiobolus ranarum</name>
    <dbReference type="NCBI Taxonomy" id="34480"/>
    <lineage>
        <taxon>Eukaryota</taxon>
        <taxon>Fungi</taxon>
        <taxon>Fungi incertae sedis</taxon>
        <taxon>Zoopagomycota</taxon>
        <taxon>Entomophthoromycotina</taxon>
        <taxon>Basidiobolomycetes</taxon>
        <taxon>Basidiobolales</taxon>
        <taxon>Basidiobolaceae</taxon>
        <taxon>Basidiobolus</taxon>
    </lineage>
</organism>
<protein>
    <submittedName>
        <fullName evidence="1">Uncharacterized protein</fullName>
    </submittedName>
</protein>
<reference evidence="1 2" key="1">
    <citation type="submission" date="2023-04" db="EMBL/GenBank/DDBJ databases">
        <title>Genome of Basidiobolus ranarum AG-B5.</title>
        <authorList>
            <person name="Stajich J.E."/>
            <person name="Carter-House D."/>
            <person name="Gryganskyi A."/>
        </authorList>
    </citation>
    <scope>NUCLEOTIDE SEQUENCE [LARGE SCALE GENOMIC DNA]</scope>
    <source>
        <strain evidence="1 2">AG-B5</strain>
    </source>
</reference>
<sequence>MTTFSSSGNTLWSFNSYISKQAFDNSTNVQANFISSTNPGIIEVYDRNRTLKFRREDMPRIYSEEHSVFLPFSDDGFAHLYRDSGEQTLFLRIYDKYGNPLNQPQSLPQRVDAFDAAVTTEEPLRIMVAVARIVPVTKVADINIYQFNRTGALLSPPSLLASGFLAEQLIDKVVNNTEPFQPTISASVAADGSFMVSWSSKTSDNISLIRTAYIKDGKPPAKAFIVANSQVPGFLMIVKCDAIKAGDGHFCVYDEFSPTAINQTTWKRTTYITQFSYSGSQFTLPTKLSETEQDTSETLSLPLVYGLPYGGLVSLSSISATPVRLYDRWWNSAPFTDPNIKMRGATVLPNNTILTLDEQGTINPGDWVIQGYKVFSADLPTFLNRSQYDNNPNIINAAPALGSTIDLNRSDFKVYFLDSNYTIGFGKISIYSINYQQYPREIINVQMNMTSMDSYSFAASSWTFNSPSSAYYITIDGGTFKSAIGEPLPGIGPQVWTLLTKGDSNHDERDEKRRHQLWLVSGAS</sequence>